<gene>
    <name evidence="2" type="ORF">SAMN04488095_1885</name>
</gene>
<sequence length="88" mass="10441">MLGLLRLVVVLLVVLTVVYWCMVFWFRAGERDRLEAEWETEKPPLPRHTFVDIGMAEYKRSLRRKLLWGVYVVPITLICLLVYLVNYA</sequence>
<dbReference type="OrthoDB" id="7632202at2"/>
<keyword evidence="1" id="KW-0812">Transmembrane</keyword>
<feature type="transmembrane region" description="Helical" evidence="1">
    <location>
        <begin position="6"/>
        <end position="26"/>
    </location>
</feature>
<protein>
    <recommendedName>
        <fullName evidence="4">Cation/multidrug efflux pump</fullName>
    </recommendedName>
</protein>
<reference evidence="2 3" key="1">
    <citation type="submission" date="2016-10" db="EMBL/GenBank/DDBJ databases">
        <authorList>
            <person name="de Groot N.N."/>
        </authorList>
    </citation>
    <scope>NUCLEOTIDE SEQUENCE [LARGE SCALE GENOMIC DNA]</scope>
    <source>
        <strain evidence="2 3">DSM 19073</strain>
    </source>
</reference>
<evidence type="ECO:0000313" key="2">
    <source>
        <dbReference type="EMBL" id="SFI97690.1"/>
    </source>
</evidence>
<dbReference type="RefSeq" id="WP_092779570.1">
    <property type="nucleotide sequence ID" value="NZ_FORA01000002.1"/>
</dbReference>
<keyword evidence="3" id="KW-1185">Reference proteome</keyword>
<evidence type="ECO:0008006" key="4">
    <source>
        <dbReference type="Google" id="ProtNLM"/>
    </source>
</evidence>
<dbReference type="AlphaFoldDB" id="A0A1I3MLL6"/>
<dbReference type="Proteomes" id="UP000199110">
    <property type="component" value="Unassembled WGS sequence"/>
</dbReference>
<feature type="transmembrane region" description="Helical" evidence="1">
    <location>
        <begin position="66"/>
        <end position="85"/>
    </location>
</feature>
<keyword evidence="1" id="KW-1133">Transmembrane helix</keyword>
<proteinExistence type="predicted"/>
<dbReference type="STRING" id="390807.SAMN04488095_1885"/>
<keyword evidence="1" id="KW-0472">Membrane</keyword>
<evidence type="ECO:0000313" key="3">
    <source>
        <dbReference type="Proteomes" id="UP000199110"/>
    </source>
</evidence>
<dbReference type="EMBL" id="FORA01000002">
    <property type="protein sequence ID" value="SFI97690.1"/>
    <property type="molecule type" value="Genomic_DNA"/>
</dbReference>
<evidence type="ECO:0000256" key="1">
    <source>
        <dbReference type="SAM" id="Phobius"/>
    </source>
</evidence>
<organism evidence="2 3">
    <name type="scientific">Jannaschia pohangensis</name>
    <dbReference type="NCBI Taxonomy" id="390807"/>
    <lineage>
        <taxon>Bacteria</taxon>
        <taxon>Pseudomonadati</taxon>
        <taxon>Pseudomonadota</taxon>
        <taxon>Alphaproteobacteria</taxon>
        <taxon>Rhodobacterales</taxon>
        <taxon>Roseobacteraceae</taxon>
        <taxon>Jannaschia</taxon>
    </lineage>
</organism>
<name>A0A1I3MLL6_9RHOB</name>
<accession>A0A1I3MLL6</accession>